<proteinExistence type="predicted"/>
<reference evidence="2" key="1">
    <citation type="submission" date="2020-08" db="EMBL/GenBank/DDBJ databases">
        <title>Multicomponent nature underlies the extraordinary mechanical properties of spider dragline silk.</title>
        <authorList>
            <person name="Kono N."/>
            <person name="Nakamura H."/>
            <person name="Mori M."/>
            <person name="Yoshida Y."/>
            <person name="Ohtoshi R."/>
            <person name="Malay A.D."/>
            <person name="Moran D.A.P."/>
            <person name="Tomita M."/>
            <person name="Numata K."/>
            <person name="Arakawa K."/>
        </authorList>
    </citation>
    <scope>NUCLEOTIDE SEQUENCE</scope>
</reference>
<comment type="caution">
    <text evidence="2">The sequence shown here is derived from an EMBL/GenBank/DDBJ whole genome shotgun (WGS) entry which is preliminary data.</text>
</comment>
<keyword evidence="3" id="KW-1185">Reference proteome</keyword>
<evidence type="ECO:0000313" key="2">
    <source>
        <dbReference type="EMBL" id="GFT09216.1"/>
    </source>
</evidence>
<sequence>MQLVAPVQFEAGDSFVKRVYQKYSRDVRQTFFYVTSDDEEDTVLDESDTDEEEHILEKDYSKSKLGSASNSEDEGIDDRSTYSKIVHLKKNRNIIEFIEISKNTFKKIKQTLRNTFIHVPEIISRAKNLTDILDLCK</sequence>
<feature type="region of interest" description="Disordered" evidence="1">
    <location>
        <begin position="42"/>
        <end position="77"/>
    </location>
</feature>
<dbReference type="Proteomes" id="UP000887013">
    <property type="component" value="Unassembled WGS sequence"/>
</dbReference>
<protein>
    <submittedName>
        <fullName evidence="2">Uncharacterized protein</fullName>
    </submittedName>
</protein>
<accession>A0A8X6TFE3</accession>
<dbReference type="EMBL" id="BMAW01008585">
    <property type="protein sequence ID" value="GFT09216.1"/>
    <property type="molecule type" value="Genomic_DNA"/>
</dbReference>
<evidence type="ECO:0000313" key="3">
    <source>
        <dbReference type="Proteomes" id="UP000887013"/>
    </source>
</evidence>
<dbReference type="AlphaFoldDB" id="A0A8X6TFE3"/>
<name>A0A8X6TFE3_NEPPI</name>
<organism evidence="2 3">
    <name type="scientific">Nephila pilipes</name>
    <name type="common">Giant wood spider</name>
    <name type="synonym">Nephila maculata</name>
    <dbReference type="NCBI Taxonomy" id="299642"/>
    <lineage>
        <taxon>Eukaryota</taxon>
        <taxon>Metazoa</taxon>
        <taxon>Ecdysozoa</taxon>
        <taxon>Arthropoda</taxon>
        <taxon>Chelicerata</taxon>
        <taxon>Arachnida</taxon>
        <taxon>Araneae</taxon>
        <taxon>Araneomorphae</taxon>
        <taxon>Entelegynae</taxon>
        <taxon>Araneoidea</taxon>
        <taxon>Nephilidae</taxon>
        <taxon>Nephila</taxon>
    </lineage>
</organism>
<evidence type="ECO:0000256" key="1">
    <source>
        <dbReference type="SAM" id="MobiDB-lite"/>
    </source>
</evidence>
<feature type="compositionally biased region" description="Acidic residues" evidence="1">
    <location>
        <begin position="42"/>
        <end position="54"/>
    </location>
</feature>
<gene>
    <name evidence="2" type="ORF">NPIL_619691</name>
</gene>